<protein>
    <recommendedName>
        <fullName evidence="6 7">Small ribosomal subunit protein bS6</fullName>
    </recommendedName>
</protein>
<reference evidence="8" key="1">
    <citation type="submission" date="2015-12" db="EMBL/GenBank/DDBJ databases">
        <title>Chromosome of the avian spirochetosis agent Borrelia anserina Es.</title>
        <authorList>
            <person name="Elbir H."/>
            <person name="Sitlani P."/>
            <person name="Bergstroem S."/>
            <person name="Barbour A.G."/>
        </authorList>
    </citation>
    <scope>NUCLEOTIDE SEQUENCE [LARGE SCALE GENOMIC DNA]</scope>
    <source>
        <strain evidence="8">Es</strain>
    </source>
</reference>
<dbReference type="RefSeq" id="WP_025419346.1">
    <property type="nucleotide sequence ID" value="NZ_CP013704.1"/>
</dbReference>
<organism evidence="8 9">
    <name type="scientific">Borrelia anserina Es</name>
    <dbReference type="NCBI Taxonomy" id="1365188"/>
    <lineage>
        <taxon>Bacteria</taxon>
        <taxon>Pseudomonadati</taxon>
        <taxon>Spirochaetota</taxon>
        <taxon>Spirochaetia</taxon>
        <taxon>Spirochaetales</taxon>
        <taxon>Borreliaceae</taxon>
        <taxon>Borrelia</taxon>
    </lineage>
</organism>
<dbReference type="Pfam" id="PF01250">
    <property type="entry name" value="Ribosomal_S6"/>
    <property type="match status" value="1"/>
</dbReference>
<name>A0ABN4UF56_BORAN</name>
<evidence type="ECO:0000256" key="5">
    <source>
        <dbReference type="ARBA" id="ARBA00035104"/>
    </source>
</evidence>
<comment type="similarity">
    <text evidence="1 7">Belongs to the bacterial ribosomal protein bS6 family.</text>
</comment>
<dbReference type="InterPro" id="IPR000529">
    <property type="entry name" value="Ribosomal_bS6"/>
</dbReference>
<accession>A0ABN4UF56</accession>
<dbReference type="Proteomes" id="UP000185502">
    <property type="component" value="Chromosome"/>
</dbReference>
<dbReference type="SUPFAM" id="SSF54995">
    <property type="entry name" value="Ribosomal protein S6"/>
    <property type="match status" value="1"/>
</dbReference>
<proteinExistence type="inferred from homology"/>
<comment type="function">
    <text evidence="5 7">Binds together with bS18 to 16S ribosomal RNA.</text>
</comment>
<dbReference type="HAMAP" id="MF_00360">
    <property type="entry name" value="Ribosomal_bS6"/>
    <property type="match status" value="1"/>
</dbReference>
<evidence type="ECO:0000256" key="7">
    <source>
        <dbReference type="HAMAP-Rule" id="MF_00360"/>
    </source>
</evidence>
<keyword evidence="2 7" id="KW-0694">RNA-binding</keyword>
<dbReference type="InterPro" id="IPR014717">
    <property type="entry name" value="Transl_elong_EF1B/ribsomal_bS6"/>
</dbReference>
<dbReference type="NCBIfam" id="TIGR00166">
    <property type="entry name" value="S6"/>
    <property type="match status" value="1"/>
</dbReference>
<dbReference type="Gene3D" id="3.30.70.60">
    <property type="match status" value="1"/>
</dbReference>
<dbReference type="GO" id="GO:0005840">
    <property type="term" value="C:ribosome"/>
    <property type="evidence" value="ECO:0007669"/>
    <property type="project" value="UniProtKB-KW"/>
</dbReference>
<evidence type="ECO:0000256" key="4">
    <source>
        <dbReference type="ARBA" id="ARBA00023274"/>
    </source>
</evidence>
<sequence length="135" mass="16109">MIKKYEACFLFKSEELEYKSALEEVKKQLTAFNASDFVENFLGERALEYPIKKQSRGRYEIIEFDMDSNDLKELEVQLKLIKNLLRYMILVKINKKVNVKKVRKRNFREFKDNKDIKEKELTEATVVDSDLSDKN</sequence>
<dbReference type="CDD" id="cd00473">
    <property type="entry name" value="bS6"/>
    <property type="match status" value="1"/>
</dbReference>
<dbReference type="InterPro" id="IPR020814">
    <property type="entry name" value="Ribosomal_S6_plastid/chlpt"/>
</dbReference>
<dbReference type="InterPro" id="IPR035980">
    <property type="entry name" value="Ribosomal_bS6_sf"/>
</dbReference>
<evidence type="ECO:0000256" key="6">
    <source>
        <dbReference type="ARBA" id="ARBA00035294"/>
    </source>
</evidence>
<dbReference type="EMBL" id="CP013704">
    <property type="protein sequence ID" value="APR64623.1"/>
    <property type="molecule type" value="Genomic_DNA"/>
</dbReference>
<keyword evidence="4 7" id="KW-0687">Ribonucleoprotein</keyword>
<evidence type="ECO:0000256" key="2">
    <source>
        <dbReference type="ARBA" id="ARBA00022884"/>
    </source>
</evidence>
<keyword evidence="3 7" id="KW-0689">Ribosomal protein</keyword>
<gene>
    <name evidence="7" type="primary">rpsF</name>
    <name evidence="8" type="ORF">N187_00555</name>
</gene>
<evidence type="ECO:0000313" key="9">
    <source>
        <dbReference type="Proteomes" id="UP000185502"/>
    </source>
</evidence>
<keyword evidence="7" id="KW-0699">rRNA-binding</keyword>
<evidence type="ECO:0000313" key="8">
    <source>
        <dbReference type="EMBL" id="APR64623.1"/>
    </source>
</evidence>
<evidence type="ECO:0000256" key="1">
    <source>
        <dbReference type="ARBA" id="ARBA00009512"/>
    </source>
</evidence>
<evidence type="ECO:0000256" key="3">
    <source>
        <dbReference type="ARBA" id="ARBA00022980"/>
    </source>
</evidence>
<keyword evidence="9" id="KW-1185">Reference proteome</keyword>